<keyword evidence="4" id="KW-1185">Reference proteome</keyword>
<evidence type="ECO:0000256" key="1">
    <source>
        <dbReference type="ARBA" id="ARBA00008791"/>
    </source>
</evidence>
<dbReference type="Pfam" id="PF00582">
    <property type="entry name" value="Usp"/>
    <property type="match status" value="1"/>
</dbReference>
<gene>
    <name evidence="3" type="ORF">SAMN05192585_12714</name>
</gene>
<dbReference type="Proteomes" id="UP000199182">
    <property type="component" value="Unassembled WGS sequence"/>
</dbReference>
<dbReference type="InterPro" id="IPR006016">
    <property type="entry name" value="UspA"/>
</dbReference>
<dbReference type="STRING" id="258515.SAMN05192585_12714"/>
<evidence type="ECO:0000313" key="3">
    <source>
        <dbReference type="EMBL" id="SDN66299.1"/>
    </source>
</evidence>
<sequence>MKHLLIPIDGSECSIQAVTAIKQIFPPSHADVTLLTVREDVDSNSTVILNQMIKDTMPVLDKAASLLLEYNVNKVVDFGIAGNTILRYAKQHNIDIIIITKRTHSALSVFLGSVAVHLVKYGHCPVIVLPENHYEL</sequence>
<dbReference type="Gene3D" id="3.40.50.620">
    <property type="entry name" value="HUPs"/>
    <property type="match status" value="1"/>
</dbReference>
<dbReference type="OrthoDB" id="9794782at2"/>
<evidence type="ECO:0000313" key="4">
    <source>
        <dbReference type="Proteomes" id="UP000199182"/>
    </source>
</evidence>
<dbReference type="PRINTS" id="PR01438">
    <property type="entry name" value="UNVRSLSTRESS"/>
</dbReference>
<accession>A0A1H0D891</accession>
<dbReference type="PANTHER" id="PTHR46268">
    <property type="entry name" value="STRESS RESPONSE PROTEIN NHAX"/>
    <property type="match status" value="1"/>
</dbReference>
<evidence type="ECO:0000259" key="2">
    <source>
        <dbReference type="Pfam" id="PF00582"/>
    </source>
</evidence>
<proteinExistence type="inferred from homology"/>
<comment type="similarity">
    <text evidence="1">Belongs to the universal stress protein A family.</text>
</comment>
<dbReference type="SUPFAM" id="SSF52402">
    <property type="entry name" value="Adenine nucleotide alpha hydrolases-like"/>
    <property type="match status" value="1"/>
</dbReference>
<protein>
    <submittedName>
        <fullName evidence="3">Nucleotide-binding universal stress protein, UspA family</fullName>
    </submittedName>
</protein>
<dbReference type="AlphaFoldDB" id="A0A1H0D891"/>
<dbReference type="PANTHER" id="PTHR46268:SF6">
    <property type="entry name" value="UNIVERSAL STRESS PROTEIN UP12"/>
    <property type="match status" value="1"/>
</dbReference>
<feature type="domain" description="UspA" evidence="2">
    <location>
        <begin position="1"/>
        <end position="130"/>
    </location>
</feature>
<dbReference type="InterPro" id="IPR006015">
    <property type="entry name" value="Universal_stress_UspA"/>
</dbReference>
<dbReference type="InterPro" id="IPR014729">
    <property type="entry name" value="Rossmann-like_a/b/a_fold"/>
</dbReference>
<dbReference type="EMBL" id="FNID01000027">
    <property type="protein sequence ID" value="SDN66299.1"/>
    <property type="molecule type" value="Genomic_DNA"/>
</dbReference>
<name>A0A1H0D891_9FIRM</name>
<organism evidence="3 4">
    <name type="scientific">Acetanaerobacterium elongatum</name>
    <dbReference type="NCBI Taxonomy" id="258515"/>
    <lineage>
        <taxon>Bacteria</taxon>
        <taxon>Bacillati</taxon>
        <taxon>Bacillota</taxon>
        <taxon>Clostridia</taxon>
        <taxon>Eubacteriales</taxon>
        <taxon>Oscillospiraceae</taxon>
        <taxon>Acetanaerobacterium</taxon>
    </lineage>
</organism>
<reference evidence="3 4" key="1">
    <citation type="submission" date="2016-10" db="EMBL/GenBank/DDBJ databases">
        <authorList>
            <person name="de Groot N.N."/>
        </authorList>
    </citation>
    <scope>NUCLEOTIDE SEQUENCE [LARGE SCALE GENOMIC DNA]</scope>
    <source>
        <strain evidence="3 4">CGMCC 1.5012</strain>
    </source>
</reference>
<dbReference type="RefSeq" id="WP_092641539.1">
    <property type="nucleotide sequence ID" value="NZ_FNID01000027.1"/>
</dbReference>
<dbReference type="CDD" id="cd00293">
    <property type="entry name" value="USP-like"/>
    <property type="match status" value="1"/>
</dbReference>